<reference evidence="1" key="2">
    <citation type="submission" date="2021-02" db="EMBL/GenBank/DDBJ databases">
        <authorList>
            <person name="Kimball J.A."/>
            <person name="Haas M.W."/>
            <person name="Macchietto M."/>
            <person name="Kono T."/>
            <person name="Duquette J."/>
            <person name="Shao M."/>
        </authorList>
    </citation>
    <scope>NUCLEOTIDE SEQUENCE</scope>
    <source>
        <tissue evidence="1">Fresh leaf tissue</tissue>
    </source>
</reference>
<proteinExistence type="predicted"/>
<evidence type="ECO:0000313" key="1">
    <source>
        <dbReference type="EMBL" id="KAG8100910.1"/>
    </source>
</evidence>
<name>A0A8J5X5Z3_ZIZPA</name>
<evidence type="ECO:0000313" key="2">
    <source>
        <dbReference type="Proteomes" id="UP000729402"/>
    </source>
</evidence>
<dbReference type="EMBL" id="JAAALK010000030">
    <property type="protein sequence ID" value="KAG8100910.1"/>
    <property type="molecule type" value="Genomic_DNA"/>
</dbReference>
<keyword evidence="2" id="KW-1185">Reference proteome</keyword>
<gene>
    <name evidence="1" type="ORF">GUJ93_ZPchr0160g6433</name>
</gene>
<comment type="caution">
    <text evidence="1">The sequence shown here is derived from an EMBL/GenBank/DDBJ whole genome shotgun (WGS) entry which is preliminary data.</text>
</comment>
<accession>A0A8J5X5Z3</accession>
<organism evidence="1 2">
    <name type="scientific">Zizania palustris</name>
    <name type="common">Northern wild rice</name>
    <dbReference type="NCBI Taxonomy" id="103762"/>
    <lineage>
        <taxon>Eukaryota</taxon>
        <taxon>Viridiplantae</taxon>
        <taxon>Streptophyta</taxon>
        <taxon>Embryophyta</taxon>
        <taxon>Tracheophyta</taxon>
        <taxon>Spermatophyta</taxon>
        <taxon>Magnoliopsida</taxon>
        <taxon>Liliopsida</taxon>
        <taxon>Poales</taxon>
        <taxon>Poaceae</taxon>
        <taxon>BOP clade</taxon>
        <taxon>Oryzoideae</taxon>
        <taxon>Oryzeae</taxon>
        <taxon>Zizaniinae</taxon>
        <taxon>Zizania</taxon>
    </lineage>
</organism>
<dbReference type="AlphaFoldDB" id="A0A8J5X5Z3"/>
<dbReference type="Proteomes" id="UP000729402">
    <property type="component" value="Unassembled WGS sequence"/>
</dbReference>
<reference evidence="1" key="1">
    <citation type="journal article" date="2021" name="bioRxiv">
        <title>Whole Genome Assembly and Annotation of Northern Wild Rice, Zizania palustris L., Supports a Whole Genome Duplication in the Zizania Genus.</title>
        <authorList>
            <person name="Haas M."/>
            <person name="Kono T."/>
            <person name="Macchietto M."/>
            <person name="Millas R."/>
            <person name="McGilp L."/>
            <person name="Shao M."/>
            <person name="Duquette J."/>
            <person name="Hirsch C.N."/>
            <person name="Kimball J."/>
        </authorList>
    </citation>
    <scope>NUCLEOTIDE SEQUENCE</scope>
    <source>
        <tissue evidence="1">Fresh leaf tissue</tissue>
    </source>
</reference>
<protein>
    <submittedName>
        <fullName evidence="1">Uncharacterized protein</fullName>
    </submittedName>
</protein>
<sequence>MLGSYVKTCAGFIKHDVNIPDLAWTQQPEGFAGLRYRVAGTPEACFPQPSVRSHKQEADSVEDALNKGAKCCSLECVLPREKFLVQAMSC</sequence>